<dbReference type="EMBL" id="AFMD02000344">
    <property type="protein sequence ID" value="EMG21167.1"/>
    <property type="molecule type" value="Genomic_DNA"/>
</dbReference>
<name>M3IKK1_LEPIT</name>
<proteinExistence type="predicted"/>
<dbReference type="AlphaFoldDB" id="M3IKK1"/>
<accession>M3IKK1</accession>
<evidence type="ECO:0000313" key="1">
    <source>
        <dbReference type="EMBL" id="EMG21167.1"/>
    </source>
</evidence>
<gene>
    <name evidence="1" type="ORF">LEP1GSC150_1718</name>
</gene>
<sequence length="106" mass="12273">MNGIYVLKLPKIPSKTRYKSIVAEGSGEYEIKGKIYLGKTLDDWTLDSDFTIYSYNGENVLNEIKFNSDDEKFVRIEISQNASNIKLEFTKVLYESVSEKMEFKKP</sequence>
<reference evidence="1 2" key="1">
    <citation type="submission" date="2013-02" db="EMBL/GenBank/DDBJ databases">
        <authorList>
            <person name="Harkins D.M."/>
            <person name="Durkin A.S."/>
            <person name="Brinkac L.M."/>
            <person name="Haft D.H."/>
            <person name="Selengut J.D."/>
            <person name="Sanka R."/>
            <person name="DePew J."/>
            <person name="Purushe J."/>
            <person name="Tulsiani S.M."/>
            <person name="Graham G.C."/>
            <person name="Burns M.-A."/>
            <person name="Dohnt M.F."/>
            <person name="Smythe L.D."/>
            <person name="McKay D.B."/>
            <person name="Craig S.B."/>
            <person name="Vinetz J.M."/>
            <person name="Sutton G.G."/>
            <person name="Nierman W.C."/>
            <person name="Fouts D.E."/>
        </authorList>
    </citation>
    <scope>NUCLEOTIDE SEQUENCE [LARGE SCALE GENOMIC DNA]</scope>
    <source>
        <strain evidence="1 2">LT2050</strain>
    </source>
</reference>
<protein>
    <submittedName>
        <fullName evidence="1">Uncharacterized protein</fullName>
    </submittedName>
</protein>
<dbReference type="Proteomes" id="UP000011778">
    <property type="component" value="Unassembled WGS sequence"/>
</dbReference>
<evidence type="ECO:0000313" key="2">
    <source>
        <dbReference type="Proteomes" id="UP000011778"/>
    </source>
</evidence>
<organism evidence="1 2">
    <name type="scientific">Leptospira interrogans serovar Copenhageni str. LT2050</name>
    <dbReference type="NCBI Taxonomy" id="1001598"/>
    <lineage>
        <taxon>Bacteria</taxon>
        <taxon>Pseudomonadati</taxon>
        <taxon>Spirochaetota</taxon>
        <taxon>Spirochaetia</taxon>
        <taxon>Leptospirales</taxon>
        <taxon>Leptospiraceae</taxon>
        <taxon>Leptospira</taxon>
    </lineage>
</organism>
<comment type="caution">
    <text evidence="1">The sequence shown here is derived from an EMBL/GenBank/DDBJ whole genome shotgun (WGS) entry which is preliminary data.</text>
</comment>